<sequence length="122" mass="14785">MAKKNEITKNTKFYKKEMRKWESRILISLIIIIIGIVCFYLLHLSINNWEFSNLSLNAYDFSKFSFLSPFVFYLTFSVRQFNHYKKQLDLYKLKATDFEFISQNRILERIDSELNLKYKNVS</sequence>
<protein>
    <submittedName>
        <fullName evidence="1">Uncharacterized protein</fullName>
    </submittedName>
</protein>
<comment type="caution">
    <text evidence="1">The sequence shown here is derived from an EMBL/GenBank/DDBJ whole genome shotgun (WGS) entry which is preliminary data.</text>
</comment>
<evidence type="ECO:0000313" key="2">
    <source>
        <dbReference type="Proteomes" id="UP000601108"/>
    </source>
</evidence>
<organism evidence="1 2">
    <name type="scientific">Aquimarina muelleri</name>
    <dbReference type="NCBI Taxonomy" id="279356"/>
    <lineage>
        <taxon>Bacteria</taxon>
        <taxon>Pseudomonadati</taxon>
        <taxon>Bacteroidota</taxon>
        <taxon>Flavobacteriia</taxon>
        <taxon>Flavobacteriales</taxon>
        <taxon>Flavobacteriaceae</taxon>
        <taxon>Aquimarina</taxon>
    </lineage>
</organism>
<accession>A0A918JW60</accession>
<evidence type="ECO:0000313" key="1">
    <source>
        <dbReference type="EMBL" id="GGX26057.1"/>
    </source>
</evidence>
<proteinExistence type="predicted"/>
<dbReference type="Proteomes" id="UP000601108">
    <property type="component" value="Unassembled WGS sequence"/>
</dbReference>
<name>A0A918JW60_9FLAO</name>
<dbReference type="EMBL" id="BMWS01000021">
    <property type="protein sequence ID" value="GGX26057.1"/>
    <property type="molecule type" value="Genomic_DNA"/>
</dbReference>
<dbReference type="AlphaFoldDB" id="A0A918JW60"/>
<keyword evidence="2" id="KW-1185">Reference proteome</keyword>
<reference evidence="1 2" key="1">
    <citation type="journal article" date="2014" name="Int. J. Syst. Evol. Microbiol.">
        <title>Complete genome sequence of Corynebacterium casei LMG S-19264T (=DSM 44701T), isolated from a smear-ripened cheese.</title>
        <authorList>
            <consortium name="US DOE Joint Genome Institute (JGI-PGF)"/>
            <person name="Walter F."/>
            <person name="Albersmeier A."/>
            <person name="Kalinowski J."/>
            <person name="Ruckert C."/>
        </authorList>
    </citation>
    <scope>NUCLEOTIDE SEQUENCE [LARGE SCALE GENOMIC DNA]</scope>
    <source>
        <strain evidence="1 2">KCTC 12285</strain>
    </source>
</reference>
<gene>
    <name evidence="1" type="ORF">GCM10007384_28890</name>
</gene>